<evidence type="ECO:0000256" key="5">
    <source>
        <dbReference type="ARBA" id="ARBA00022825"/>
    </source>
</evidence>
<accession>A0ABW2A4Q9</accession>
<dbReference type="CDD" id="cd07016">
    <property type="entry name" value="S14_ClpP_1"/>
    <property type="match status" value="1"/>
</dbReference>
<gene>
    <name evidence="8" type="ORF">ACFQDL_22435</name>
</gene>
<keyword evidence="4 8" id="KW-0378">Hydrolase</keyword>
<keyword evidence="3 8" id="KW-0645">Protease</keyword>
<dbReference type="Gene3D" id="3.90.226.10">
    <property type="entry name" value="2-enoyl-CoA Hydratase, Chain A, domain 1"/>
    <property type="match status" value="1"/>
</dbReference>
<protein>
    <recommendedName>
        <fullName evidence="6">ATP-dependent Clp protease proteolytic subunit</fullName>
    </recommendedName>
</protein>
<dbReference type="InterPro" id="IPR029045">
    <property type="entry name" value="ClpP/crotonase-like_dom_sf"/>
</dbReference>
<reference evidence="9" key="1">
    <citation type="journal article" date="2019" name="Int. J. Syst. Evol. Microbiol.">
        <title>The Global Catalogue of Microorganisms (GCM) 10K type strain sequencing project: providing services to taxonomists for standard genome sequencing and annotation.</title>
        <authorList>
            <consortium name="The Broad Institute Genomics Platform"/>
            <consortium name="The Broad Institute Genome Sequencing Center for Infectious Disease"/>
            <person name="Wu L."/>
            <person name="Ma J."/>
        </authorList>
    </citation>
    <scope>NUCLEOTIDE SEQUENCE [LARGE SCALE GENOMIC DNA]</scope>
    <source>
        <strain evidence="9">NBRC 111756</strain>
    </source>
</reference>
<evidence type="ECO:0000256" key="4">
    <source>
        <dbReference type="ARBA" id="ARBA00022801"/>
    </source>
</evidence>
<evidence type="ECO:0000256" key="3">
    <source>
        <dbReference type="ARBA" id="ARBA00022670"/>
    </source>
</evidence>
<keyword evidence="5" id="KW-0720">Serine protease</keyword>
<comment type="caution">
    <text evidence="8">The sequence shown here is derived from an EMBL/GenBank/DDBJ whole genome shotgun (WGS) entry which is preliminary data.</text>
</comment>
<proteinExistence type="inferred from homology"/>
<dbReference type="Pfam" id="PF00574">
    <property type="entry name" value="CLP_protease"/>
    <property type="match status" value="1"/>
</dbReference>
<dbReference type="SUPFAM" id="SSF52096">
    <property type="entry name" value="ClpP/crotonase"/>
    <property type="match status" value="1"/>
</dbReference>
<sequence length="267" mass="28713">MNMKANFPGTGGRKNSTATWFTAQAAGNGVGKVVIDKDIGSDWLPDWYNEEAGVQSARAFIDAIEAMGDLKEIHLDLNSRGGDFYAGVRIYNYLKNHKAKVHVRVTGIAASIASVILMAGDRREMATGTSVMLHKPSAGLDGFYNEQQLEDVITALGKLKGSMVDIYASTTGKTKAQLNDLLDQGDTYLSAEEALEWGFATHISGTASGQATAQARAFWAGMQAKTGKRPASRSPNHSKTPNRSAVYGQLNNPHAASWEAAFTRAKK</sequence>
<evidence type="ECO:0000256" key="6">
    <source>
        <dbReference type="RuleBase" id="RU003567"/>
    </source>
</evidence>
<dbReference type="PANTHER" id="PTHR10381:SF70">
    <property type="entry name" value="ATP-DEPENDENT CLP PROTEASE PROTEOLYTIC SUBUNIT"/>
    <property type="match status" value="1"/>
</dbReference>
<feature type="region of interest" description="Disordered" evidence="7">
    <location>
        <begin position="222"/>
        <end position="251"/>
    </location>
</feature>
<dbReference type="InterPro" id="IPR001907">
    <property type="entry name" value="ClpP"/>
</dbReference>
<dbReference type="PRINTS" id="PR00127">
    <property type="entry name" value="CLPPROTEASEP"/>
</dbReference>
<evidence type="ECO:0000256" key="2">
    <source>
        <dbReference type="ARBA" id="ARBA00022490"/>
    </source>
</evidence>
<keyword evidence="2" id="KW-0963">Cytoplasm</keyword>
<dbReference type="Proteomes" id="UP001596422">
    <property type="component" value="Unassembled WGS sequence"/>
</dbReference>
<dbReference type="GO" id="GO:0006508">
    <property type="term" value="P:proteolysis"/>
    <property type="evidence" value="ECO:0007669"/>
    <property type="project" value="UniProtKB-KW"/>
</dbReference>
<dbReference type="GO" id="GO:0008233">
    <property type="term" value="F:peptidase activity"/>
    <property type="evidence" value="ECO:0007669"/>
    <property type="project" value="UniProtKB-KW"/>
</dbReference>
<dbReference type="PANTHER" id="PTHR10381">
    <property type="entry name" value="ATP-DEPENDENT CLP PROTEASE PROTEOLYTIC SUBUNIT"/>
    <property type="match status" value="1"/>
</dbReference>
<evidence type="ECO:0000313" key="8">
    <source>
        <dbReference type="EMBL" id="MFC6672517.1"/>
    </source>
</evidence>
<comment type="similarity">
    <text evidence="1 6">Belongs to the peptidase S14 family.</text>
</comment>
<dbReference type="EMBL" id="JBHSWE010000001">
    <property type="protein sequence ID" value="MFC6672517.1"/>
    <property type="molecule type" value="Genomic_DNA"/>
</dbReference>
<evidence type="ECO:0000256" key="1">
    <source>
        <dbReference type="ARBA" id="ARBA00007039"/>
    </source>
</evidence>
<dbReference type="RefSeq" id="WP_379910955.1">
    <property type="nucleotide sequence ID" value="NZ_JBHSWE010000001.1"/>
</dbReference>
<dbReference type="NCBIfam" id="NF045542">
    <property type="entry name" value="Clp_rel_HeadMat"/>
    <property type="match status" value="1"/>
</dbReference>
<organism evidence="8 9">
    <name type="scientific">Marinobacterium aestuariivivens</name>
    <dbReference type="NCBI Taxonomy" id="1698799"/>
    <lineage>
        <taxon>Bacteria</taxon>
        <taxon>Pseudomonadati</taxon>
        <taxon>Pseudomonadota</taxon>
        <taxon>Gammaproteobacteria</taxon>
        <taxon>Oceanospirillales</taxon>
        <taxon>Oceanospirillaceae</taxon>
        <taxon>Marinobacterium</taxon>
    </lineage>
</organism>
<feature type="compositionally biased region" description="Polar residues" evidence="7">
    <location>
        <begin position="233"/>
        <end position="251"/>
    </location>
</feature>
<keyword evidence="9" id="KW-1185">Reference proteome</keyword>
<evidence type="ECO:0000313" key="9">
    <source>
        <dbReference type="Proteomes" id="UP001596422"/>
    </source>
</evidence>
<name>A0ABW2A4Q9_9GAMM</name>
<dbReference type="InterPro" id="IPR023562">
    <property type="entry name" value="ClpP/TepA"/>
</dbReference>
<evidence type="ECO:0000256" key="7">
    <source>
        <dbReference type="SAM" id="MobiDB-lite"/>
    </source>
</evidence>